<name>A0A2U2AQR1_9GAMM</name>
<dbReference type="Pfam" id="PF21683">
    <property type="entry name" value="GpP-like_1st"/>
    <property type="match status" value="1"/>
</dbReference>
<evidence type="ECO:0000259" key="3">
    <source>
        <dbReference type="Pfam" id="PF22174"/>
    </source>
</evidence>
<feature type="domain" description="Tail protein NMB1110-like C-terminal" evidence="3">
    <location>
        <begin position="278"/>
        <end position="346"/>
    </location>
</feature>
<reference evidence="6" key="1">
    <citation type="journal article" date="2018" name="Genome Announc.">
        <title>Ignatzschineria cameli sp. nov., isolated from necrotic foot tissue of dromedaries (Camelus dromedarius) and associated maggots (Wohlfahrtia species) in Dubai.</title>
        <authorList>
            <person name="Tsang C.C."/>
            <person name="Tang J.Y."/>
            <person name="Fong J.Y."/>
            <person name="Kinne J."/>
            <person name="Lee H.H."/>
            <person name="Joseph M."/>
            <person name="Jose S."/>
            <person name="Schuster R.K."/>
            <person name="Tang Y."/>
            <person name="Sivakumar S."/>
            <person name="Chen J.H."/>
            <person name="Teng J.L."/>
            <person name="Lau S.K."/>
            <person name="Wernery U."/>
            <person name="Woo P.C."/>
        </authorList>
    </citation>
    <scope>NUCLEOTIDE SEQUENCE</scope>
    <source>
        <strain evidence="6">UAE-HKU57</strain>
        <strain evidence="7">UAE-HKU58</strain>
    </source>
</reference>
<dbReference type="AlphaFoldDB" id="A0A2U2AQR1"/>
<dbReference type="InterPro" id="IPR053981">
    <property type="entry name" value="Gp44/GpP-like_2nd"/>
</dbReference>
<protein>
    <submittedName>
        <fullName evidence="6">Phage tail protein</fullName>
    </submittedName>
</protein>
<evidence type="ECO:0000259" key="2">
    <source>
        <dbReference type="Pfam" id="PF21683"/>
    </source>
</evidence>
<dbReference type="InterPro" id="IPR023399">
    <property type="entry name" value="Baseplate-like_2-layer_sand"/>
</dbReference>
<keyword evidence="9" id="KW-1185">Reference proteome</keyword>
<dbReference type="Gene3D" id="2.30.300.10">
    <property type="entry name" value="Baseplate protein-like domain - beta roll fold"/>
    <property type="match status" value="1"/>
</dbReference>
<evidence type="ECO:0000256" key="1">
    <source>
        <dbReference type="SAM" id="MobiDB-lite"/>
    </source>
</evidence>
<dbReference type="InterPro" id="IPR054482">
    <property type="entry name" value="NMB1110-like_3rd"/>
</dbReference>
<dbReference type="Proteomes" id="UP000245217">
    <property type="component" value="Unassembled WGS sequence"/>
</dbReference>
<dbReference type="Pfam" id="PF22630">
    <property type="entry name" value="NMB1110_3rd"/>
    <property type="match status" value="1"/>
</dbReference>
<dbReference type="Gene3D" id="3.55.50.10">
    <property type="entry name" value="Baseplate protein-like domains"/>
    <property type="match status" value="1"/>
</dbReference>
<dbReference type="Pfam" id="PF22174">
    <property type="entry name" value="NMB1110-like_C"/>
    <property type="match status" value="1"/>
</dbReference>
<comment type="caution">
    <text evidence="6">The sequence shown here is derived from an EMBL/GenBank/DDBJ whole genome shotgun (WGS) entry which is preliminary data.</text>
</comment>
<sequence>MLILNNRPNWMIKDSVIAVEIDGLTHDKWQEYDIENSFETPADAFSMRIGIPDGTIVPLINEGATCTVRIDGKLILTGFIDRIEHSLTKFNHSFSINGRDKGAILVDCDAEITSFVGLTLKESIEKIVNPLGIDKIEFKGKEDIAFDKTELEPGMNAWEAVKRLVNSAGMHAWFKADGTLVVGEADYTTPPVAKLILNYNGHLNNVTELIMQQSAANRYSEVTFLGQSHGRKTDSAKHDLKYVHKDETAQFEKKRTIILGNVENQKALEKAAKKWLADVQLEGLTIRATVPGHYTDLGILWENGQRVHLESDVFGIDRVFFVMSRRFQSSRSQGRITILELKEDGVWLPDSPGASKARSRKGKKQKKELAVITPTKG</sequence>
<proteinExistence type="predicted"/>
<evidence type="ECO:0000259" key="5">
    <source>
        <dbReference type="Pfam" id="PF22630"/>
    </source>
</evidence>
<dbReference type="InterPro" id="IPR049354">
    <property type="entry name" value="GpP-like_N"/>
</dbReference>
<feature type="region of interest" description="Disordered" evidence="1">
    <location>
        <begin position="350"/>
        <end position="377"/>
    </location>
</feature>
<dbReference type="InterPro" id="IPR026276">
    <property type="entry name" value="Baseplate_GpP"/>
</dbReference>
<dbReference type="PIRSF" id="PIRSF004440">
    <property type="entry name" value="GpP"/>
    <property type="match status" value="1"/>
</dbReference>
<evidence type="ECO:0000313" key="7">
    <source>
        <dbReference type="EMBL" id="PWD92623.1"/>
    </source>
</evidence>
<evidence type="ECO:0000313" key="6">
    <source>
        <dbReference type="EMBL" id="PWD86227.1"/>
    </source>
</evidence>
<evidence type="ECO:0000313" key="8">
    <source>
        <dbReference type="Proteomes" id="UP000245059"/>
    </source>
</evidence>
<dbReference type="Pfam" id="PF22255">
    <property type="entry name" value="Gp44-like_2nd"/>
    <property type="match status" value="1"/>
</dbReference>
<dbReference type="Gene3D" id="3.30.1920.10">
    <property type="entry name" value="Baseplate protein-like domains - 2 layer sandwich fold"/>
    <property type="match status" value="1"/>
</dbReference>
<dbReference type="EMBL" id="QEWV01000004">
    <property type="protein sequence ID" value="PWD92623.1"/>
    <property type="molecule type" value="Genomic_DNA"/>
</dbReference>
<dbReference type="SUPFAM" id="SSF69279">
    <property type="entry name" value="Phage tail proteins"/>
    <property type="match status" value="2"/>
</dbReference>
<dbReference type="InterPro" id="IPR054034">
    <property type="entry name" value="NMB1110-like_C"/>
</dbReference>
<dbReference type="EMBL" id="QEWW01000003">
    <property type="protein sequence ID" value="PWD86227.1"/>
    <property type="molecule type" value="Genomic_DNA"/>
</dbReference>
<feature type="compositionally biased region" description="Basic residues" evidence="1">
    <location>
        <begin position="357"/>
        <end position="366"/>
    </location>
</feature>
<accession>A0A2U2AQR1</accession>
<dbReference type="RefSeq" id="WP_109201724.1">
    <property type="nucleotide sequence ID" value="NZ_QEWS01000004.1"/>
</dbReference>
<gene>
    <name evidence="6" type="ORF">DC077_05665</name>
    <name evidence="7" type="ORF">DC078_06260</name>
</gene>
<dbReference type="OrthoDB" id="9016931at2"/>
<feature type="domain" description="Baseplate hub protein gp44-like N-terminal" evidence="2">
    <location>
        <begin position="17"/>
        <end position="100"/>
    </location>
</feature>
<organism evidence="6 8">
    <name type="scientific">Ignatzschineria cameli</name>
    <dbReference type="NCBI Taxonomy" id="2182793"/>
    <lineage>
        <taxon>Bacteria</taxon>
        <taxon>Pseudomonadati</taxon>
        <taxon>Pseudomonadota</taxon>
        <taxon>Gammaproteobacteria</taxon>
        <taxon>Cardiobacteriales</taxon>
        <taxon>Ignatzschineriaceae</taxon>
        <taxon>Ignatzschineria</taxon>
    </lineage>
</organism>
<evidence type="ECO:0000259" key="4">
    <source>
        <dbReference type="Pfam" id="PF22255"/>
    </source>
</evidence>
<evidence type="ECO:0000313" key="9">
    <source>
        <dbReference type="Proteomes" id="UP000245217"/>
    </source>
</evidence>
<reference evidence="8 9" key="2">
    <citation type="submission" date="2018-05" db="EMBL/GenBank/DDBJ databases">
        <title>Ignatzschineria dubaiensis sp. nov., isolated from necrotic foot tissues of dromedaries (Camelus dromedarius) and associated maggots in Dubai, United Arab Emirates.</title>
        <authorList>
            <person name="Tsang C.C."/>
            <person name="Tang J.Y.M."/>
            <person name="Fong J.Y.H."/>
            <person name="Kinne J."/>
            <person name="Lee H.H."/>
            <person name="Joseph M."/>
            <person name="Jose S."/>
            <person name="Schuster R.K."/>
            <person name="Tang Y."/>
            <person name="Sivakumar S."/>
            <person name="Chen J.H.K."/>
            <person name="Teng J.L.L."/>
            <person name="Lau S.K.P."/>
            <person name="Wernery U."/>
            <person name="Woo P.C.Y."/>
        </authorList>
    </citation>
    <scope>NUCLEOTIDE SEQUENCE [LARGE SCALE GENOMIC DNA]</scope>
    <source>
        <strain evidence="8">UAE-HKU57</strain>
        <strain evidence="9">UAE-HKU58</strain>
    </source>
</reference>
<feature type="domain" description="Tail protein NMB1110-like third" evidence="5">
    <location>
        <begin position="218"/>
        <end position="275"/>
    </location>
</feature>
<feature type="domain" description="Baseplate hub protein gp44/GpP-like second" evidence="4">
    <location>
        <begin position="103"/>
        <end position="183"/>
    </location>
</feature>
<dbReference type="Proteomes" id="UP000245059">
    <property type="component" value="Unassembled WGS sequence"/>
</dbReference>